<dbReference type="GO" id="GO:0005634">
    <property type="term" value="C:nucleus"/>
    <property type="evidence" value="ECO:0007669"/>
    <property type="project" value="TreeGrafter"/>
</dbReference>
<evidence type="ECO:0000313" key="7">
    <source>
        <dbReference type="EMBL" id="CAD7701043.1"/>
    </source>
</evidence>
<organism evidence="7 8">
    <name type="scientific">Ostreobium quekettii</name>
    <dbReference type="NCBI Taxonomy" id="121088"/>
    <lineage>
        <taxon>Eukaryota</taxon>
        <taxon>Viridiplantae</taxon>
        <taxon>Chlorophyta</taxon>
        <taxon>core chlorophytes</taxon>
        <taxon>Ulvophyceae</taxon>
        <taxon>TCBD clade</taxon>
        <taxon>Bryopsidales</taxon>
        <taxon>Ostreobineae</taxon>
        <taxon>Ostreobiaceae</taxon>
        <taxon>Ostreobium</taxon>
    </lineage>
</organism>
<evidence type="ECO:0000256" key="1">
    <source>
        <dbReference type="ARBA" id="ARBA00010325"/>
    </source>
</evidence>
<dbReference type="OrthoDB" id="667577at2759"/>
<evidence type="ECO:0000313" key="8">
    <source>
        <dbReference type="Proteomes" id="UP000708148"/>
    </source>
</evidence>
<keyword evidence="2" id="KW-0479">Metal-binding</keyword>
<accession>A0A8S1J4A3</accession>
<keyword evidence="3" id="KW-0863">Zinc-finger</keyword>
<evidence type="ECO:0000259" key="6">
    <source>
        <dbReference type="Pfam" id="PF04690"/>
    </source>
</evidence>
<evidence type="ECO:0000256" key="4">
    <source>
        <dbReference type="ARBA" id="ARBA00022833"/>
    </source>
</evidence>
<dbReference type="InterPro" id="IPR036910">
    <property type="entry name" value="HMG_box_dom_sf"/>
</dbReference>
<dbReference type="CDD" id="cd00084">
    <property type="entry name" value="HMG-box_SF"/>
    <property type="match status" value="1"/>
</dbReference>
<dbReference type="EMBL" id="CAJHUC010001416">
    <property type="protein sequence ID" value="CAD7701043.1"/>
    <property type="molecule type" value="Genomic_DNA"/>
</dbReference>
<dbReference type="InterPro" id="IPR006780">
    <property type="entry name" value="YABBY"/>
</dbReference>
<dbReference type="InterPro" id="IPR056775">
    <property type="entry name" value="YABBY_C"/>
</dbReference>
<evidence type="ECO:0000256" key="3">
    <source>
        <dbReference type="ARBA" id="ARBA00022771"/>
    </source>
</evidence>
<evidence type="ECO:0000256" key="5">
    <source>
        <dbReference type="SAM" id="MobiDB-lite"/>
    </source>
</evidence>
<keyword evidence="8" id="KW-1185">Reference proteome</keyword>
<dbReference type="GO" id="GO:0008270">
    <property type="term" value="F:zinc ion binding"/>
    <property type="evidence" value="ECO:0007669"/>
    <property type="project" value="UniProtKB-KW"/>
</dbReference>
<evidence type="ECO:0000256" key="2">
    <source>
        <dbReference type="ARBA" id="ARBA00022723"/>
    </source>
</evidence>
<name>A0A8S1J4A3_9CHLO</name>
<comment type="caution">
    <text evidence="7">The sequence shown here is derived from an EMBL/GenBank/DDBJ whole genome shotgun (WGS) entry which is preliminary data.</text>
</comment>
<reference evidence="7" key="1">
    <citation type="submission" date="2020-12" db="EMBL/GenBank/DDBJ databases">
        <authorList>
            <person name="Iha C."/>
        </authorList>
    </citation>
    <scope>NUCLEOTIDE SEQUENCE</scope>
</reference>
<sequence>MFASSAASTTVTKTARGVWMRRLSVRLCLFAHAAKRKRTPSPYNMFMREEVKRLKEADPGLDHREAFKMAASNWAKSPDKCRGAAYGSYMQAMAKLPNPSGKPPTAGMAATSSGSPFPGSLFGGASGPQGSQTGHPTAHPQDNAIRFEQGSAAPRGAPSPFGAEAVADAGALHGGSSLAPASPGLEWNGDGGGHCDAAGLMVPRGSQSDQGLECAMHPGHVGMALGGGPCGAVPTSDGLPEEGFGFGGEGLVDGRHGSKTVENPGDEGCREQDASGPYRCFIVPADGDRVSVTLVPDVDAEAR</sequence>
<comment type="similarity">
    <text evidence="1">Belongs to the YABBY family.</text>
</comment>
<protein>
    <recommendedName>
        <fullName evidence="6">YABBY protein C-terminal domain-containing protein</fullName>
    </recommendedName>
</protein>
<dbReference type="GO" id="GO:0045165">
    <property type="term" value="P:cell fate commitment"/>
    <property type="evidence" value="ECO:0007669"/>
    <property type="project" value="TreeGrafter"/>
</dbReference>
<dbReference type="PANTHER" id="PTHR31675">
    <property type="entry name" value="PROTEIN YABBY 6-RELATED"/>
    <property type="match status" value="1"/>
</dbReference>
<keyword evidence="4" id="KW-0862">Zinc</keyword>
<feature type="region of interest" description="Disordered" evidence="5">
    <location>
        <begin position="97"/>
        <end position="142"/>
    </location>
</feature>
<dbReference type="Proteomes" id="UP000708148">
    <property type="component" value="Unassembled WGS sequence"/>
</dbReference>
<dbReference type="Pfam" id="PF04690">
    <property type="entry name" value="YABBY"/>
    <property type="match status" value="1"/>
</dbReference>
<dbReference type="AlphaFoldDB" id="A0A8S1J4A3"/>
<gene>
    <name evidence="7" type="ORF">OSTQU699_LOCUS6402</name>
</gene>
<dbReference type="GO" id="GO:0048366">
    <property type="term" value="P:leaf development"/>
    <property type="evidence" value="ECO:0007669"/>
    <property type="project" value="TreeGrafter"/>
</dbReference>
<proteinExistence type="inferred from homology"/>
<dbReference type="SUPFAM" id="SSF47095">
    <property type="entry name" value="HMG-box"/>
    <property type="match status" value="1"/>
</dbReference>
<dbReference type="Gene3D" id="1.10.30.10">
    <property type="entry name" value="High mobility group box domain"/>
    <property type="match status" value="1"/>
</dbReference>
<dbReference type="PANTHER" id="PTHR31675:SF1">
    <property type="entry name" value="PROTEIN CRABS CLAW"/>
    <property type="match status" value="1"/>
</dbReference>
<feature type="domain" description="YABBY protein C-terminal" evidence="6">
    <location>
        <begin position="33"/>
        <end position="79"/>
    </location>
</feature>